<feature type="transmembrane region" description="Helical" evidence="10">
    <location>
        <begin position="40"/>
        <end position="57"/>
    </location>
</feature>
<comment type="subcellular location">
    <subcellularLocation>
        <location evidence="10">Endoplasmic reticulum membrane</location>
        <topology evidence="10">Multi-pass membrane protein</topology>
    </subcellularLocation>
    <subcellularLocation>
        <location evidence="1">Membrane</location>
        <topology evidence="1">Multi-pass membrane protein</topology>
    </subcellularLocation>
</comment>
<comment type="similarity">
    <text evidence="2 10">Belongs to the class VI-like SAM-binding methyltransferase superfamily. Isoprenylcysteine carboxyl methyltransferase family.</text>
</comment>
<comment type="caution">
    <text evidence="10">Lacks conserved residue(s) required for the propagation of feature annotation.</text>
</comment>
<protein>
    <recommendedName>
        <fullName evidence="3 10">Protein-S-isoprenylcysteine O-methyltransferase</fullName>
        <ecNumber evidence="3 10">2.1.1.100</ecNumber>
    </recommendedName>
</protein>
<dbReference type="GO" id="GO:0004671">
    <property type="term" value="F:protein C-terminal S-isoprenylcysteine carboxyl O-methyltransferase activity"/>
    <property type="evidence" value="ECO:0007669"/>
    <property type="project" value="UniProtKB-EC"/>
</dbReference>
<evidence type="ECO:0000256" key="10">
    <source>
        <dbReference type="RuleBase" id="RU362022"/>
    </source>
</evidence>
<evidence type="ECO:0000313" key="11">
    <source>
        <dbReference type="EMBL" id="VEU21793.1"/>
    </source>
</evidence>
<evidence type="ECO:0000256" key="5">
    <source>
        <dbReference type="ARBA" id="ARBA00022679"/>
    </source>
</evidence>
<name>A0A448YLR2_BRENA</name>
<keyword evidence="7 10" id="KW-0812">Transmembrane</keyword>
<gene>
    <name evidence="11" type="ORF">BRENAR_LOCUS2525</name>
</gene>
<evidence type="ECO:0000256" key="9">
    <source>
        <dbReference type="ARBA" id="ARBA00023136"/>
    </source>
</evidence>
<dbReference type="Gene3D" id="1.20.120.1630">
    <property type="match status" value="1"/>
</dbReference>
<evidence type="ECO:0000256" key="1">
    <source>
        <dbReference type="ARBA" id="ARBA00004141"/>
    </source>
</evidence>
<dbReference type="EC" id="2.1.1.100" evidence="3 10"/>
<evidence type="ECO:0000256" key="4">
    <source>
        <dbReference type="ARBA" id="ARBA00022603"/>
    </source>
</evidence>
<feature type="transmembrane region" description="Helical" evidence="10">
    <location>
        <begin position="164"/>
        <end position="189"/>
    </location>
</feature>
<comment type="catalytic activity">
    <reaction evidence="10">
        <text>[protein]-C-terminal S-[(2E,6E)-farnesyl]-L-cysteine + S-adenosyl-L-methionine = [protein]-C-terminal S-[(2E,6E)-farnesyl]-L-cysteine methyl ester + S-adenosyl-L-homocysteine</text>
        <dbReference type="Rhea" id="RHEA:21672"/>
        <dbReference type="Rhea" id="RHEA-COMP:12125"/>
        <dbReference type="Rhea" id="RHEA-COMP:12126"/>
        <dbReference type="ChEBI" id="CHEBI:57856"/>
        <dbReference type="ChEBI" id="CHEBI:59789"/>
        <dbReference type="ChEBI" id="CHEBI:90510"/>
        <dbReference type="ChEBI" id="CHEBI:90511"/>
        <dbReference type="EC" id="2.1.1.100"/>
    </reaction>
</comment>
<dbReference type="AlphaFoldDB" id="A0A448YLR2"/>
<keyword evidence="10" id="KW-0256">Endoplasmic reticulum</keyword>
<keyword evidence="6 10" id="KW-0949">S-adenosyl-L-methionine</keyword>
<keyword evidence="4 10" id="KW-0489">Methyltransferase</keyword>
<dbReference type="STRING" id="13370.A0A448YLR2"/>
<keyword evidence="5" id="KW-0808">Transferase</keyword>
<dbReference type="GO" id="GO:0032259">
    <property type="term" value="P:methylation"/>
    <property type="evidence" value="ECO:0007669"/>
    <property type="project" value="UniProtKB-KW"/>
</dbReference>
<sequence>MSSGEPPKPNPLPEISLTSFILGIVVGLSLALFFLDFKVFYLYITLIATFHFLEYYITSKYQPSKVSVDSFLINNGLEYQLAHALALTESLIEIYFFPSFKRSLLPIKLIGFFAALGGQSLRTLAMITSGENFSHTIEGTKTDAHVLVTDGIYSFSRHPSYAGFFYWALGTQLMLLNPLSFIIFLLLLYRFFGRRIRYEESTLITFFGDRYVKYRETVPVRIPFL</sequence>
<keyword evidence="9 10" id="KW-0472">Membrane</keyword>
<evidence type="ECO:0000256" key="8">
    <source>
        <dbReference type="ARBA" id="ARBA00022989"/>
    </source>
</evidence>
<accession>A0A448YLR2</accession>
<dbReference type="InParanoid" id="A0A448YLR2"/>
<evidence type="ECO:0000256" key="7">
    <source>
        <dbReference type="ARBA" id="ARBA00022692"/>
    </source>
</evidence>
<feature type="transmembrane region" description="Helical" evidence="10">
    <location>
        <begin position="15"/>
        <end position="35"/>
    </location>
</feature>
<reference evidence="11 12" key="1">
    <citation type="submission" date="2018-12" db="EMBL/GenBank/DDBJ databases">
        <authorList>
            <person name="Tiukova I."/>
            <person name="Dainat J."/>
        </authorList>
    </citation>
    <scope>NUCLEOTIDE SEQUENCE [LARGE SCALE GENOMIC DNA]</scope>
</reference>
<dbReference type="InterPro" id="IPR007269">
    <property type="entry name" value="ICMT_MeTrfase"/>
</dbReference>
<evidence type="ECO:0000313" key="12">
    <source>
        <dbReference type="Proteomes" id="UP000290900"/>
    </source>
</evidence>
<dbReference type="FunCoup" id="A0A448YLR2">
    <property type="interactions" value="480"/>
</dbReference>
<dbReference type="Proteomes" id="UP000290900">
    <property type="component" value="Unassembled WGS sequence"/>
</dbReference>
<evidence type="ECO:0000256" key="3">
    <source>
        <dbReference type="ARBA" id="ARBA00012151"/>
    </source>
</evidence>
<dbReference type="EMBL" id="CAACVR010000012">
    <property type="protein sequence ID" value="VEU21793.1"/>
    <property type="molecule type" value="Genomic_DNA"/>
</dbReference>
<dbReference type="Pfam" id="PF04140">
    <property type="entry name" value="ICMT"/>
    <property type="match status" value="1"/>
</dbReference>
<dbReference type="InterPro" id="IPR025770">
    <property type="entry name" value="PPMT_MeTrfase"/>
</dbReference>
<proteinExistence type="inferred from homology"/>
<dbReference type="PANTHER" id="PTHR12714:SF9">
    <property type="entry name" value="PROTEIN-S-ISOPRENYLCYSTEINE O-METHYLTRANSFERASE"/>
    <property type="match status" value="1"/>
</dbReference>
<evidence type="ECO:0000256" key="6">
    <source>
        <dbReference type="ARBA" id="ARBA00022691"/>
    </source>
</evidence>
<organism evidence="11 12">
    <name type="scientific">Brettanomyces naardenensis</name>
    <name type="common">Yeast</name>
    <dbReference type="NCBI Taxonomy" id="13370"/>
    <lineage>
        <taxon>Eukaryota</taxon>
        <taxon>Fungi</taxon>
        <taxon>Dikarya</taxon>
        <taxon>Ascomycota</taxon>
        <taxon>Saccharomycotina</taxon>
        <taxon>Pichiomycetes</taxon>
        <taxon>Pichiales</taxon>
        <taxon>Pichiaceae</taxon>
        <taxon>Brettanomyces</taxon>
    </lineage>
</organism>
<dbReference type="PANTHER" id="PTHR12714">
    <property type="entry name" value="PROTEIN-S ISOPRENYLCYSTEINE O-METHYLTRANSFERASE"/>
    <property type="match status" value="1"/>
</dbReference>
<keyword evidence="12" id="KW-1185">Reference proteome</keyword>
<dbReference type="PROSITE" id="PS51564">
    <property type="entry name" value="SAM_ICMT"/>
    <property type="match status" value="1"/>
</dbReference>
<evidence type="ECO:0000256" key="2">
    <source>
        <dbReference type="ARBA" id="ARBA00009140"/>
    </source>
</evidence>
<dbReference type="OrthoDB" id="422086at2759"/>
<dbReference type="GO" id="GO:0005789">
    <property type="term" value="C:endoplasmic reticulum membrane"/>
    <property type="evidence" value="ECO:0007669"/>
    <property type="project" value="UniProtKB-SubCell"/>
</dbReference>
<keyword evidence="8 10" id="KW-1133">Transmembrane helix</keyword>